<dbReference type="SMART" id="SM00146">
    <property type="entry name" value="PI3Kc"/>
    <property type="match status" value="1"/>
</dbReference>
<accession>A0A1B2JEL3</accession>
<feature type="compositionally biased region" description="Basic and acidic residues" evidence="2">
    <location>
        <begin position="2030"/>
        <end position="2066"/>
    </location>
</feature>
<evidence type="ECO:0000256" key="1">
    <source>
        <dbReference type="ARBA" id="ARBA00007234"/>
    </source>
</evidence>
<dbReference type="SUPFAM" id="SSF48371">
    <property type="entry name" value="ARM repeat"/>
    <property type="match status" value="3"/>
</dbReference>
<proteinExistence type="inferred from homology"/>
<dbReference type="CDD" id="cd05163">
    <property type="entry name" value="PIKK_TRRAP"/>
    <property type="match status" value="1"/>
</dbReference>
<dbReference type="EMBL" id="CP014586">
    <property type="protein sequence ID" value="ANZ76433.1"/>
    <property type="molecule type" value="Genomic_DNA"/>
</dbReference>
<dbReference type="OrthoDB" id="5570127at2759"/>
<dbReference type="Pfam" id="PF02259">
    <property type="entry name" value="FAT"/>
    <property type="match status" value="1"/>
</dbReference>
<dbReference type="GO" id="GO:0000124">
    <property type="term" value="C:SAGA complex"/>
    <property type="evidence" value="ECO:0007669"/>
    <property type="project" value="TreeGrafter"/>
</dbReference>
<dbReference type="InterPro" id="IPR050517">
    <property type="entry name" value="DDR_Repair_Kinase"/>
</dbReference>
<dbReference type="PROSITE" id="PS51189">
    <property type="entry name" value="FAT"/>
    <property type="match status" value="1"/>
</dbReference>
<dbReference type="Proteomes" id="UP000094565">
    <property type="component" value="Chromosome 3"/>
</dbReference>
<dbReference type="GO" id="GO:0006281">
    <property type="term" value="P:DNA repair"/>
    <property type="evidence" value="ECO:0007669"/>
    <property type="project" value="TreeGrafter"/>
</dbReference>
<dbReference type="Gene3D" id="1.10.1070.11">
    <property type="entry name" value="Phosphatidylinositol 3-/4-kinase, catalytic domain"/>
    <property type="match status" value="1"/>
</dbReference>
<dbReference type="PANTHER" id="PTHR11139:SF1">
    <property type="entry name" value="TRANSFORMATION_TRANSCRIPTION DOMAIN-ASSOCIATED PROTEIN"/>
    <property type="match status" value="1"/>
</dbReference>
<dbReference type="PROSITE" id="PS50290">
    <property type="entry name" value="PI3_4_KINASE_3"/>
    <property type="match status" value="1"/>
</dbReference>
<dbReference type="InterPro" id="IPR003151">
    <property type="entry name" value="PIK-rel_kinase_FAT"/>
</dbReference>
<sequence length="3828" mass="437956">MLHVVQLDDFATRLKAAEDYQSKHSVLSEICDSLETFNAAQDYEYFLKSLIPLFIEILKEVPVSFVANSPENKLRNITLEILHRIPANDALQAYSNEIVDTLMDLLKIENELNGILCMKAITTLHKTFKASLQEKVHPFIDIVIEIYSNIPQVVEEQFNGPGQIDSKENVDSTSRPNSPSFSSQSDDSNPKQLAQAMFSFKTLAESPITMVSLYSSYKELAASSLGNFIPHVMKVLSLEVAKQAEARKAAEEQGIILVNVCKEITNRANYGEFIIGQVKAASFLAYLFIRRQAQTFLEPYQQAIPDIIIRLLQDCPSELSAARKELLHATRHILSTDFRKMFIPKIDLLFDLKVLIGEGFTAYETLRPLAYSTVADFIHNVRDHLTPAQLWKSVSIYCKNLQDDSLALTVQIMSAKLLLNLIEKIMRSESKTESRQLLMVIIDAYTKRFKMLNSRYNGIMKQHATYEKEKQEKQDQERLLTNKLDATTPTSSDDKKVELIDEDQDVKMEDPTPEVTVQETSKSDQETATETEDPEQQLADFMSLQEYLPIQVSVPPEADLLKDSRYLFKTLMTFLKTIMIGLKNSNPPSSQNHFNAQNWNETARGFSNEDINILKSLFRECILALRFFSTSKTSLPASSMKQSFDITGPNLPITSTKEEKDLMEIFATMFIHIDPASFNEIVREELPFMYKQMLEFASLLHIPQFFLASVITSSSFSGILITFLKSKLVDLGEVNIIKSNILIRLFKLCFMSVSLFPAANESVILPHLNELILKSLKLSTTAKEPLVYFYLIRTLFRSIGGGRFENLYKEIMPLLQVLLESLSKLIHEARRPQERDIYVELCLTVPVRLSVLVPHLSYLMKPLVYALNGSQESVSQGLRTLELCVDNLTAEYFDPIIEPVIDDVMEALSKHLKPLPYYHQHSHTTLRILGKLGGRNRTFIKPVDNLKTDSELFQNVEAMFKIHGLPNEVPISITPGLSAAFSLLTDPRPRIHYRINSFKYISGIFQLFMGATQLPDDYANRLKESMDIILEDTIAPDEPLNKLHHFPVKDIAKYDSQMELLVKLLESIFYAVSLQEVREESKALIRGTCNHFILLYFNKMVIDKRKFVRKFSVDNHEGNLFLNENCIFDAIIYALSSDNSAVRSMGLESVQLIYDSCVELFGNIDCALKFAPINVMCSKFIHCCFEEPYHKKLAGCIGLEMMLNSLDIPMKYFNARQLEIVRALFYVLRDTAPELPCEVTNTAKRLILNSLKEWNKELTRNDVFSSVFQNLVSSLIVDLPNANEIVRVTAQEALRTLSETTQVPIATMISPCKHILLAPIFGKPLRALPFQMQIGNIDAITFCMGLENSFLEYNEELNRLVQEALALVDAEDESLVSAHRISEHKTSEQLVRLRVVCIQLLSLAITKPEFAAAQQRSNIRVKILVVFFKSLCGRSIEIIRAAHGGLKAVIDLKMKLPKELLQNGLRPMLMNLSDHKKLTVASLEALSGLLKLFISYFKVGIGSKLLDHLLAWAQPRTLQQLGSQDLENNSTVQIIVAILDVFHLLPPTAHKFMNDLMNALLYLENNLHRCQYSPFREPLAKFLDRFPDESFEYFFNEFSKREITTRFVYFVGLDSCSALRAKVLENVSRVSGLLHHDGSAEEKCVRFSNLVDLCESLAASDKEWIKDKEELLGELLDAGSVCLTLKRSSNVVSPLYFQVDQGFEKLQLLYIEYFRSHPLGHEKVFNFIDKISKEGLPFVLEFDDFIFNEVVKCKDVSTVQQTLDAIIKMTPQLSSLDARVYLYKRIFLPICIYESEVHGDLSRLSQTENNELPAWLKSFDSDIWKATGPLVDDYTSNLEDRYRLELMQLTALLIKGAPTALTDMRKDIIKFSWNFIKLDDNTSKQAAYVVTAYFISRFDTPSELTTRIFVALLRCHQIDTRYLVKQALELLAPVLSERTNSELDWLKWPRRVLSEDGFNITQVANIYQLIVKFPDLFYPARDHFIPNIITAMGKLTVMSNTSLENQQLAIDLAELILKWETKPPKFEKLETVEEAEKEKSIGEDQMDIDVKEETKEDIKENSKSEDQIADDDTDSSNILTSEDYEVSFAQREACVTFLIRYICISTQRPSENELGKRALNILYELLGPKYWSEVTVKLQFFERFLMSSDLNQPSLLGYCLNALEVLAVALKWKPSTWIIENVSYLQKLLEKCLRSDNQDIQEILQKVLGIILEAINKETQGSEEEEPEEVTNFISLIVNIIGEDLSNMTSVAAGVSLCWTLSLYRPNALDSLLPSIMRTFNKLCRDHIAISLQGNQPQSGDFANIEFEAKVTTNLLEKILNLCAARISSLDDQRRVFLSLLAQLIDRSVDKDMLLKVINIVTEWIFKTDFYPTTKEKAGILGKMMIFDLRGEPELSKKFNQVIVDIFESKELAHTELTARMETAFLFGTRLSDVSIRKKLMAILSDSLELDIDKRLFYIIKDQNWEYLSDYPWLNQALQLLYGSFHLDSPIRLSPEENTLSPLQSITEGLAKEKSPVEKAPQNIIDFVAKHNKFLDSVRSLTAGDILNPLIDISYQSAETIHNAWVVVFPVAYSAIESRYELEFTRALVKLLFKDFHIRQQDARPNVIKSLLDGVGKCPGLHLPPHLVKYLGSNYNAWYGAIKLLEELSEGQGIDNQKISDANQDALLEVYMSLQEDDMFYGTWRRRAKYFETNAALSYEQIGIWDKALQLYEAAQIKARSGVFPFGESEYSLWEDHWIYCAEKLQHWEILTELAKHEGFTDLLLECGWRGADWIADREPLEQSVKTVMDIPTPRRQIFQTFLALQGFSQQKDTLQDVSRLCDEGIQLTLRKWNALPQRVTRAHIGLLHTFQQYVELMEASQVYSSLVTTNAQNLDVKSQELKRVLQAWRERLPNVWDDINIWNDLVTWRQHVFGVINRVYMPFVPVLQQSNGTNNGNSYAYRGYHEMAWVINRFAHVARKHEMPEVCINQLTKIYTLPNIEIQEAFLKLREQAKCHYQNSSELNTGLDVISNTNLVYFATQQKAEFFTLKGMFLAKLNAKDEANQAFATAVQIDLNLPKAWAEWGFFNDRRFKENPEEIFHAKNAISCYLQAAGLYKDGKTRKLLCRILWLISLDDASGSLAKTFEDHHGESPVWYWITFVPQLLTSLSHKEAKIVRHILIQIAKSYPQSLHFQLRTTKEDYQAIQRQAMAANRAEEQNSNKQDTTDSVSKNTNTPQPQTRTETSGQTAESDSKPSIPPKEEQGSPQPSRPTTTQASPQVQSQENGESSQKHPSEIPATDSRQPWQDVEEIMGILKTAYPLLALSLESLVDQLNQRFKCNADEDAYRLVIVLYNDGVQQMNRVANPREEVKLPAATEASISRFADSVLPKNIREVFEQDIIACNPNLETYISKLRKWRDCLEEKLDRSYGKADLERVSLHLSLFHHQKFEDIEIPGQYLLHKDNNNHFIKIERFLPTLDLVRGSNGCYKRMTIRGNDGSLHPFAVQFPAARHCRREERIFQLFRIFDDALSRKVQSRRRNISLTLPIAVPLSPHIRILNDDKRYTTLMGIYEEFCRRKGQSRDEPFAYTIQKLRAAFDPRLPKPDIVSVRAEVLASIQSTLVPSTLLKDYYTEKFSNYENYWLFRKQFTAQYASFIFMTYIMCINSRQPQKIHINEGSGNIWTSEMLPTKVATGKTHSTAYNNSTLDPAVKAGAPIFYNTESVPFRLTPNIQKFIGEAGLEGILSVYILVIANSLSDSEFDMEQYLSLFVRDEVISWFAQQHRASAQTNQLREIVRVNVELLTKRVLQLNHIPNSQNVATQFVLNLISQAVNPRNLAYTDSAWMAYL</sequence>
<keyword evidence="7" id="KW-1185">Reference proteome</keyword>
<feature type="domain" description="FAT" evidence="4">
    <location>
        <begin position="2627"/>
        <end position="3182"/>
    </location>
</feature>
<evidence type="ECO:0000259" key="4">
    <source>
        <dbReference type="PROSITE" id="PS51189"/>
    </source>
</evidence>
<dbReference type="GO" id="GO:0005634">
    <property type="term" value="C:nucleus"/>
    <property type="evidence" value="ECO:0007669"/>
    <property type="project" value="TreeGrafter"/>
</dbReference>
<dbReference type="PROSITE" id="PS51190">
    <property type="entry name" value="FATC"/>
    <property type="match status" value="1"/>
</dbReference>
<feature type="region of interest" description="Disordered" evidence="2">
    <location>
        <begin position="468"/>
        <end position="534"/>
    </location>
</feature>
<feature type="compositionally biased region" description="Low complexity" evidence="2">
    <location>
        <begin position="171"/>
        <end position="187"/>
    </location>
</feature>
<dbReference type="SMART" id="SM01343">
    <property type="entry name" value="FATC"/>
    <property type="match status" value="1"/>
</dbReference>
<dbReference type="Pfam" id="PF00454">
    <property type="entry name" value="PI3_PI4_kinase"/>
    <property type="match status" value="1"/>
</dbReference>
<evidence type="ECO:0000259" key="3">
    <source>
        <dbReference type="PROSITE" id="PS50290"/>
    </source>
</evidence>
<comment type="similarity">
    <text evidence="1">Belongs to the PI3/PI4-kinase family. TRA1 subfamily.</text>
</comment>
<dbReference type="InterPro" id="IPR046807">
    <property type="entry name" value="Tra1_central"/>
</dbReference>
<dbReference type="PANTHER" id="PTHR11139">
    <property type="entry name" value="ATAXIA TELANGIECTASIA MUTATED ATM -RELATED"/>
    <property type="match status" value="1"/>
</dbReference>
<dbReference type="InterPro" id="IPR036940">
    <property type="entry name" value="PI3/4_kinase_cat_sf"/>
</dbReference>
<evidence type="ECO:0000313" key="7">
    <source>
        <dbReference type="Proteomes" id="UP000094565"/>
    </source>
</evidence>
<dbReference type="InterPro" id="IPR003152">
    <property type="entry name" value="FATC_dom"/>
</dbReference>
<gene>
    <name evidence="6" type="primary">TRA1</name>
    <name evidence="6" type="ORF">ATY40_BA7504135</name>
</gene>
<feature type="compositionally biased region" description="Polar residues" evidence="2">
    <location>
        <begin position="3245"/>
        <end position="3269"/>
    </location>
</feature>
<dbReference type="InterPro" id="IPR046805">
    <property type="entry name" value="Tra1_ring"/>
</dbReference>
<feature type="compositionally biased region" description="Basic and acidic residues" evidence="2">
    <location>
        <begin position="492"/>
        <end position="510"/>
    </location>
</feature>
<feature type="compositionally biased region" description="Polar residues" evidence="2">
    <location>
        <begin position="3201"/>
        <end position="3231"/>
    </location>
</feature>
<dbReference type="InterPro" id="IPR016024">
    <property type="entry name" value="ARM-type_fold"/>
</dbReference>
<reference evidence="6 7" key="1">
    <citation type="submission" date="2016-02" db="EMBL/GenBank/DDBJ databases">
        <title>Comparative genomic and transcriptomic foundation for Pichia pastoris.</title>
        <authorList>
            <person name="Love K.R."/>
            <person name="Shah K.A."/>
            <person name="Whittaker C.A."/>
            <person name="Wu J."/>
            <person name="Bartlett M.C."/>
            <person name="Ma D."/>
            <person name="Leeson R.L."/>
            <person name="Priest M."/>
            <person name="Young S.K."/>
            <person name="Love J.C."/>
        </authorList>
    </citation>
    <scope>NUCLEOTIDE SEQUENCE [LARGE SCALE GENOMIC DNA]</scope>
    <source>
        <strain evidence="6 7">ATCC 28485</strain>
    </source>
</reference>
<evidence type="ECO:0000256" key="2">
    <source>
        <dbReference type="SAM" id="MobiDB-lite"/>
    </source>
</evidence>
<dbReference type="InterPro" id="IPR011009">
    <property type="entry name" value="Kinase-like_dom_sf"/>
</dbReference>
<evidence type="ECO:0000259" key="5">
    <source>
        <dbReference type="PROSITE" id="PS51190"/>
    </source>
</evidence>
<feature type="domain" description="FATC" evidence="5">
    <location>
        <begin position="3795"/>
        <end position="3828"/>
    </location>
</feature>
<feature type="region of interest" description="Disordered" evidence="2">
    <location>
        <begin position="3190"/>
        <end position="3285"/>
    </location>
</feature>
<dbReference type="Pfam" id="PF20206">
    <property type="entry name" value="Tra1_ring"/>
    <property type="match status" value="1"/>
</dbReference>
<dbReference type="InterPro" id="IPR000403">
    <property type="entry name" value="PI3/4_kinase_cat_dom"/>
</dbReference>
<dbReference type="Pfam" id="PF20175">
    <property type="entry name" value="Tra1_central"/>
    <property type="match status" value="1"/>
</dbReference>
<dbReference type="SUPFAM" id="SSF56112">
    <property type="entry name" value="Protein kinase-like (PK-like)"/>
    <property type="match status" value="1"/>
</dbReference>
<dbReference type="InterPro" id="IPR014009">
    <property type="entry name" value="PIK_FAT"/>
</dbReference>
<feature type="compositionally biased region" description="Basic and acidic residues" evidence="2">
    <location>
        <begin position="468"/>
        <end position="480"/>
    </location>
</feature>
<organism evidence="6 7">
    <name type="scientific">Komagataella pastoris</name>
    <name type="common">Yeast</name>
    <name type="synonym">Pichia pastoris</name>
    <dbReference type="NCBI Taxonomy" id="4922"/>
    <lineage>
        <taxon>Eukaryota</taxon>
        <taxon>Fungi</taxon>
        <taxon>Dikarya</taxon>
        <taxon>Ascomycota</taxon>
        <taxon>Saccharomycotina</taxon>
        <taxon>Pichiomycetes</taxon>
        <taxon>Pichiales</taxon>
        <taxon>Pichiaceae</taxon>
        <taxon>Komagataella</taxon>
    </lineage>
</organism>
<dbReference type="GO" id="GO:0006355">
    <property type="term" value="P:regulation of DNA-templated transcription"/>
    <property type="evidence" value="ECO:0007669"/>
    <property type="project" value="TreeGrafter"/>
</dbReference>
<name>A0A1B2JEL3_PICPA</name>
<protein>
    <submittedName>
        <fullName evidence="6">BA75_04135T0</fullName>
    </submittedName>
</protein>
<evidence type="ECO:0000313" key="6">
    <source>
        <dbReference type="EMBL" id="ANZ76433.1"/>
    </source>
</evidence>
<dbReference type="GO" id="GO:0035267">
    <property type="term" value="C:NuA4 histone acetyltransferase complex"/>
    <property type="evidence" value="ECO:0007669"/>
    <property type="project" value="TreeGrafter"/>
</dbReference>
<feature type="region of interest" description="Disordered" evidence="2">
    <location>
        <begin position="161"/>
        <end position="190"/>
    </location>
</feature>
<feature type="domain" description="PI3K/PI4K catalytic" evidence="3">
    <location>
        <begin position="3456"/>
        <end position="3816"/>
    </location>
</feature>
<feature type="region of interest" description="Disordered" evidence="2">
    <location>
        <begin position="2030"/>
        <end position="2076"/>
    </location>
</feature>